<dbReference type="Proteomes" id="UP000235786">
    <property type="component" value="Unassembled WGS sequence"/>
</dbReference>
<accession>A0A2J6RHS2</accession>
<dbReference type="AlphaFoldDB" id="A0A2J6RHS2"/>
<evidence type="ECO:0000313" key="3">
    <source>
        <dbReference type="Proteomes" id="UP000235786"/>
    </source>
</evidence>
<gene>
    <name evidence="2" type="ORF">L207DRAFT_513975</name>
</gene>
<reference evidence="2 3" key="1">
    <citation type="submission" date="2016-04" db="EMBL/GenBank/DDBJ databases">
        <title>A degradative enzymes factory behind the ericoid mycorrhizal symbiosis.</title>
        <authorList>
            <consortium name="DOE Joint Genome Institute"/>
            <person name="Martino E."/>
            <person name="Morin E."/>
            <person name="Grelet G."/>
            <person name="Kuo A."/>
            <person name="Kohler A."/>
            <person name="Daghino S."/>
            <person name="Barry K."/>
            <person name="Choi C."/>
            <person name="Cichocki N."/>
            <person name="Clum A."/>
            <person name="Copeland A."/>
            <person name="Hainaut M."/>
            <person name="Haridas S."/>
            <person name="Labutti K."/>
            <person name="Lindquist E."/>
            <person name="Lipzen A."/>
            <person name="Khouja H.-R."/>
            <person name="Murat C."/>
            <person name="Ohm R."/>
            <person name="Olson A."/>
            <person name="Spatafora J."/>
            <person name="Veneault-Fourrey C."/>
            <person name="Henrissat B."/>
            <person name="Grigoriev I."/>
            <person name="Martin F."/>
            <person name="Perotto S."/>
        </authorList>
    </citation>
    <scope>NUCLEOTIDE SEQUENCE [LARGE SCALE GENOMIC DNA]</scope>
    <source>
        <strain evidence="2 3">F</strain>
    </source>
</reference>
<organism evidence="2 3">
    <name type="scientific">Hyaloscypha variabilis (strain UAMH 11265 / GT02V1 / F)</name>
    <name type="common">Meliniomyces variabilis</name>
    <dbReference type="NCBI Taxonomy" id="1149755"/>
    <lineage>
        <taxon>Eukaryota</taxon>
        <taxon>Fungi</taxon>
        <taxon>Dikarya</taxon>
        <taxon>Ascomycota</taxon>
        <taxon>Pezizomycotina</taxon>
        <taxon>Leotiomycetes</taxon>
        <taxon>Helotiales</taxon>
        <taxon>Hyaloscyphaceae</taxon>
        <taxon>Hyaloscypha</taxon>
        <taxon>Hyaloscypha variabilis</taxon>
    </lineage>
</organism>
<dbReference type="EMBL" id="KZ613948">
    <property type="protein sequence ID" value="PMD38047.1"/>
    <property type="molecule type" value="Genomic_DNA"/>
</dbReference>
<dbReference type="OrthoDB" id="5030973at2759"/>
<feature type="compositionally biased region" description="Basic and acidic residues" evidence="1">
    <location>
        <begin position="26"/>
        <end position="43"/>
    </location>
</feature>
<sequence>MMSSDSELFSSREYSIDGEAVGQGDLKTHNPEDDPIQRPVATDRRNSAFHLTVRVVSVVHGKFKNGKLATLIVLDYRLLCTDAERRIRSMKTSLEFREVTPRPKPPTPLSKPNVVAFAPFSKPERGNLSTADVKKTRNLGFNAGASAGPANLGFNAGAGREVTHTQQYFDTGKANLCYNEKTTRFDGVWWTLDENKSQKLGIASVFRVAVLLTRATDADFTAKFLLDFDGGFRQKAGEWTDLIRGSKPTNDLLIFSPSTKEKQLQGKYDEINVDSLDDLREDITLTLPASYDLVVFPIDKNPANEAGNESGTDAGLGGQVQGAMGAALVPGG</sequence>
<evidence type="ECO:0000313" key="2">
    <source>
        <dbReference type="EMBL" id="PMD38047.1"/>
    </source>
</evidence>
<evidence type="ECO:0000256" key="1">
    <source>
        <dbReference type="SAM" id="MobiDB-lite"/>
    </source>
</evidence>
<feature type="region of interest" description="Disordered" evidence="1">
    <location>
        <begin position="20"/>
        <end position="43"/>
    </location>
</feature>
<proteinExistence type="predicted"/>
<protein>
    <submittedName>
        <fullName evidence="2">Uncharacterized protein</fullName>
    </submittedName>
</protein>
<name>A0A2J6RHS2_HYAVF</name>
<keyword evidence="3" id="KW-1185">Reference proteome</keyword>